<evidence type="ECO:0000256" key="4">
    <source>
        <dbReference type="ARBA" id="ARBA00023180"/>
    </source>
</evidence>
<feature type="domain" description="Ig-like" evidence="7">
    <location>
        <begin position="1"/>
        <end position="57"/>
    </location>
</feature>
<dbReference type="SUPFAM" id="SSF49265">
    <property type="entry name" value="Fibronectin type III"/>
    <property type="match status" value="1"/>
</dbReference>
<feature type="region of interest" description="Disordered" evidence="6">
    <location>
        <begin position="769"/>
        <end position="816"/>
    </location>
</feature>
<dbReference type="Gene3D" id="2.60.40.10">
    <property type="entry name" value="Immunoglobulins"/>
    <property type="match status" value="6"/>
</dbReference>
<evidence type="ECO:0000313" key="9">
    <source>
        <dbReference type="Proteomes" id="UP001208570"/>
    </source>
</evidence>
<sequence>MEYRWQRDNKNLTNDDRHQMSDKTLTIDKIQRQYNKITYRCIAQESGSRLSNYKDITLNVMYKPGRAQAEDKIIGPYFEGHLSDIILRCSVSDPGNPKAKFSWSKDGMVKDRFHQGHYSISGGQLSVSGHDGLWQCTPYNDIGNEQSANISITVYANPVFIKNISNQSPTAEIQNDLNVLCSIRGRPAPDVIWQYKGGHLPDVVTVISESDVINNKLITVSRRLIWSTDSTLDQRRTTSGLYTCIGNVDDKETKQNINIDVQYAPYNVNINISGNITIIEKELLSLTCAATCNPQCNYIWSKDNTQIIIRNILEFKSIRRQDQGFYRCTPSNGISTSQHRDIYIEVHYPPEITIRVTPEGHLIQGSDVTVSCIVNSRPEPSSIKWTNITDPDLQALDCSHKNNTHCPARWYKLDPDDHVNGVSIGDTINFKVWVIARPLPSQDQWKWKFSPSNSSNVMTTDPGHVHLTVSDDMAVLSITNVTISYYGNYYIWTNNQYGGWTDDELMFILKPQGPPSKPVNFRVIDVTAVSIRVQWIRGFNGGLEQTFTIRYTDVVRGVVKEKSGIEDRVVGSGQMITDDITDGIEPETEYQLQIFADNLQGQVVGDKVSTVTPGKASRARIRIPDPALLTEESINYIWASLDYDTIGDLYAIRIFSFYHASMDCGLSIVEGRNLDGHINVASTSESDINPYVTSEDLGEIPFVESKSSPPAEKVCPINGDVYADVKKQPRSAEDTSAIHPTAGNRDKPTKAPKPLKVNINDGVKQVASRPVPVFPPESGICNADGTIDEGTGETLHMSQQEKSPLWIQSPEETSRV</sequence>
<feature type="domain" description="Ig-like" evidence="7">
    <location>
        <begin position="64"/>
        <end position="151"/>
    </location>
</feature>
<protein>
    <recommendedName>
        <fullName evidence="7">Ig-like domain-containing protein</fullName>
    </recommendedName>
</protein>
<organism evidence="8 9">
    <name type="scientific">Paralvinella palmiformis</name>
    <dbReference type="NCBI Taxonomy" id="53620"/>
    <lineage>
        <taxon>Eukaryota</taxon>
        <taxon>Metazoa</taxon>
        <taxon>Spiralia</taxon>
        <taxon>Lophotrochozoa</taxon>
        <taxon>Annelida</taxon>
        <taxon>Polychaeta</taxon>
        <taxon>Sedentaria</taxon>
        <taxon>Canalipalpata</taxon>
        <taxon>Terebellida</taxon>
        <taxon>Terebelliformia</taxon>
        <taxon>Alvinellidae</taxon>
        <taxon>Paralvinella</taxon>
    </lineage>
</organism>
<dbReference type="InterPro" id="IPR003598">
    <property type="entry name" value="Ig_sub2"/>
</dbReference>
<dbReference type="PROSITE" id="PS50835">
    <property type="entry name" value="IG_LIKE"/>
    <property type="match status" value="5"/>
</dbReference>
<dbReference type="Proteomes" id="UP001208570">
    <property type="component" value="Unassembled WGS sequence"/>
</dbReference>
<dbReference type="Pfam" id="PF13895">
    <property type="entry name" value="Ig_2"/>
    <property type="match status" value="1"/>
</dbReference>
<dbReference type="InterPro" id="IPR007110">
    <property type="entry name" value="Ig-like_dom"/>
</dbReference>
<name>A0AAD9MN95_9ANNE</name>
<evidence type="ECO:0000256" key="6">
    <source>
        <dbReference type="SAM" id="MobiDB-lite"/>
    </source>
</evidence>
<feature type="domain" description="Ig-like" evidence="7">
    <location>
        <begin position="350"/>
        <end position="385"/>
    </location>
</feature>
<dbReference type="InterPro" id="IPR003961">
    <property type="entry name" value="FN3_dom"/>
</dbReference>
<dbReference type="GO" id="GO:0005886">
    <property type="term" value="C:plasma membrane"/>
    <property type="evidence" value="ECO:0007669"/>
    <property type="project" value="TreeGrafter"/>
</dbReference>
<dbReference type="GO" id="GO:0005911">
    <property type="term" value="C:cell-cell junction"/>
    <property type="evidence" value="ECO:0007669"/>
    <property type="project" value="TreeGrafter"/>
</dbReference>
<dbReference type="InterPro" id="IPR036179">
    <property type="entry name" value="Ig-like_dom_sf"/>
</dbReference>
<keyword evidence="3" id="KW-1015">Disulfide bond</keyword>
<evidence type="ECO:0000256" key="2">
    <source>
        <dbReference type="ARBA" id="ARBA00023136"/>
    </source>
</evidence>
<feature type="domain" description="Ig-like" evidence="7">
    <location>
        <begin position="265"/>
        <end position="345"/>
    </location>
</feature>
<dbReference type="SUPFAM" id="SSF48726">
    <property type="entry name" value="Immunoglobulin"/>
    <property type="match status" value="4"/>
</dbReference>
<dbReference type="GO" id="GO:0050839">
    <property type="term" value="F:cell adhesion molecule binding"/>
    <property type="evidence" value="ECO:0007669"/>
    <property type="project" value="TreeGrafter"/>
</dbReference>
<dbReference type="AlphaFoldDB" id="A0AAD9MN95"/>
<dbReference type="InterPro" id="IPR013783">
    <property type="entry name" value="Ig-like_fold"/>
</dbReference>
<comment type="subcellular location">
    <subcellularLocation>
        <location evidence="1">Membrane</location>
        <topology evidence="1">Single-pass type I membrane protein</topology>
    </subcellularLocation>
</comment>
<dbReference type="GO" id="GO:0098609">
    <property type="term" value="P:cell-cell adhesion"/>
    <property type="evidence" value="ECO:0007669"/>
    <property type="project" value="TreeGrafter"/>
</dbReference>
<dbReference type="SMART" id="SM00408">
    <property type="entry name" value="IGc2"/>
    <property type="match status" value="2"/>
</dbReference>
<dbReference type="CDD" id="cd00063">
    <property type="entry name" value="FN3"/>
    <property type="match status" value="1"/>
</dbReference>
<evidence type="ECO:0000313" key="8">
    <source>
        <dbReference type="EMBL" id="KAK2139660.1"/>
    </source>
</evidence>
<dbReference type="EMBL" id="JAODUP010001664">
    <property type="protein sequence ID" value="KAK2139660.1"/>
    <property type="molecule type" value="Genomic_DNA"/>
</dbReference>
<dbReference type="InterPro" id="IPR051275">
    <property type="entry name" value="Cell_adhesion_signaling"/>
</dbReference>
<keyword evidence="2" id="KW-0472">Membrane</keyword>
<accession>A0AAD9MN95</accession>
<keyword evidence="4" id="KW-0325">Glycoprotein</keyword>
<dbReference type="PANTHER" id="PTHR11640:SF164">
    <property type="entry name" value="MAM DOMAIN-CONTAINING GLYCOSYLPHOSPHATIDYLINOSITOL ANCHOR PROTEIN 1"/>
    <property type="match status" value="1"/>
</dbReference>
<gene>
    <name evidence="8" type="ORF">LSH36_1666g00023</name>
</gene>
<proteinExistence type="predicted"/>
<keyword evidence="5" id="KW-0393">Immunoglobulin domain</keyword>
<dbReference type="PANTHER" id="PTHR11640">
    <property type="entry name" value="NEPHRIN"/>
    <property type="match status" value="1"/>
</dbReference>
<feature type="region of interest" description="Disordered" evidence="6">
    <location>
        <begin position="728"/>
        <end position="754"/>
    </location>
</feature>
<evidence type="ECO:0000256" key="5">
    <source>
        <dbReference type="ARBA" id="ARBA00023319"/>
    </source>
</evidence>
<reference evidence="8" key="1">
    <citation type="journal article" date="2023" name="Mol. Biol. Evol.">
        <title>Third-Generation Sequencing Reveals the Adaptive Role of the Epigenome in Three Deep-Sea Polychaetes.</title>
        <authorList>
            <person name="Perez M."/>
            <person name="Aroh O."/>
            <person name="Sun Y."/>
            <person name="Lan Y."/>
            <person name="Juniper S.K."/>
            <person name="Young C.R."/>
            <person name="Angers B."/>
            <person name="Qian P.Y."/>
        </authorList>
    </citation>
    <scope>NUCLEOTIDE SEQUENCE</scope>
    <source>
        <strain evidence="8">P08H-3</strain>
    </source>
</reference>
<evidence type="ECO:0000256" key="3">
    <source>
        <dbReference type="ARBA" id="ARBA00023157"/>
    </source>
</evidence>
<evidence type="ECO:0000259" key="7">
    <source>
        <dbReference type="PROSITE" id="PS50835"/>
    </source>
</evidence>
<evidence type="ECO:0000256" key="1">
    <source>
        <dbReference type="ARBA" id="ARBA00004479"/>
    </source>
</evidence>
<feature type="domain" description="Ig-like" evidence="7">
    <location>
        <begin position="158"/>
        <end position="258"/>
    </location>
</feature>
<dbReference type="SMART" id="SM00060">
    <property type="entry name" value="FN3"/>
    <property type="match status" value="1"/>
</dbReference>
<dbReference type="InterPro" id="IPR003599">
    <property type="entry name" value="Ig_sub"/>
</dbReference>
<dbReference type="SMART" id="SM00409">
    <property type="entry name" value="IG"/>
    <property type="match status" value="2"/>
</dbReference>
<keyword evidence="9" id="KW-1185">Reference proteome</keyword>
<comment type="caution">
    <text evidence="8">The sequence shown here is derived from an EMBL/GenBank/DDBJ whole genome shotgun (WGS) entry which is preliminary data.</text>
</comment>
<dbReference type="InterPro" id="IPR036116">
    <property type="entry name" value="FN3_sf"/>
</dbReference>